<keyword evidence="5" id="KW-1185">Reference proteome</keyword>
<dbReference type="InterPro" id="IPR045055">
    <property type="entry name" value="DNA2/NAM7-like"/>
</dbReference>
<evidence type="ECO:0000256" key="1">
    <source>
        <dbReference type="ARBA" id="ARBA00022806"/>
    </source>
</evidence>
<evidence type="ECO:0000259" key="3">
    <source>
        <dbReference type="Pfam" id="PF13087"/>
    </source>
</evidence>
<dbReference type="InterPro" id="IPR041677">
    <property type="entry name" value="DNA2/NAM7_AAA_11"/>
</dbReference>
<reference evidence="5" key="1">
    <citation type="journal article" date="2014" name="Genome Announc.">
        <title>Draft genome sequence of the formaldehyde-resistant fungus Byssochlamys spectabilis No. 5 (anamorph Paecilomyces variotii No. 5) (NBRC109023).</title>
        <authorList>
            <person name="Oka T."/>
            <person name="Ekino K."/>
            <person name="Fukuda K."/>
            <person name="Nomura Y."/>
        </authorList>
    </citation>
    <scope>NUCLEOTIDE SEQUENCE [LARGE SCALE GENOMIC DNA]</scope>
    <source>
        <strain evidence="5">No. 5 / NBRC 109023</strain>
    </source>
</reference>
<proteinExistence type="predicted"/>
<dbReference type="GO" id="GO:0004386">
    <property type="term" value="F:helicase activity"/>
    <property type="evidence" value="ECO:0007669"/>
    <property type="project" value="UniProtKB-KW"/>
</dbReference>
<sequence>MDFEIRAHELESGYLTGLVSARAIPRWRNYLSFVQRTAPKDNVYFDSDGPGTLSDAGVRHDNDFVNIKDIRILPTMDEILCRRRPYMPHKSFKKPHFLDPGPERLIDTLFRQLRHDNTERLKDCVYSAAQKLCKAECIPQDYDPCQETKMGNRYYMYWGARFEDLRFDDRKGLFVQFSYNCPKPMRGRKMFRSGRFEKGMLMAVVGLDDDGPSLSATFFEVHLPQCTESMECKGGKGIRAAVQLLFAQKDCEEDIARMLMYSQKLRSGRFVLVEFPKHLLNGYYPVLKRMQELSGDDLGLSRYFAPRNADEENLGSLPPRYVRMSTSVLDCNSLQLKSQKAKTLPQNSLQKLVRDKKRFLEIVKSETTLDEGQASAFVESFSNELAFVQGPPGTGKSFLGVALTKAILAAGESGKKPILVVCMTNHALDSFLKDLVDNGITEVARIGTGSKEEWTAKYNLRSLAKSTARTEKEQKDVAKILYDIRRLSADGMDICDSVSSPQRIGWFTIAEHLRANPQYHYIFDQLVISTTPGDKLHKSGLAKRASGFPYVFWSAGGDLEVFNEGLKEDFSDFLGQNDPNGMKSIDNKQIIEGVLREIVIKAHDNSELAGKENIWKLSLADRQALVAKWAEEIDRKAVSREILKIHFEHQEAVRQLQLNRQSTDVRCLLKQKVIGMTTTACAANRDLLKQLGLKVVICEEAGHKSMSVACLSRPKQGASTGWTSRFSRGSCRTTPGSGNSLRKTLYPDLTDHPNTHSHAKVGGLSHRAYWFDHCYPESKAPAASGATKSFCNDFEVQMVYGLVRYLINTNSYSRGEIAVLTPYNGQLAELVKSLHGISKLYLSDKDKASLVDGGLLDEEDLDKNDRVDVDMLDMLRISTIDNFQGEEAKIVILTTVRSNGENSPGFMRTDNRINVACSRARDGFFIFGNSQSLEVVPMWKSIIDIFRESGRFGPSLPVTPCSREKKHCDTVFEIKELSDFDKLPSCEATCGEKLLYVTLLSFMKLEYSSARKFATRFDLIAYTLAKNFAVKTAAPVNGNRRLQNLKTSQKLISKIGREIGILGKRLSYHEILLRNSFPELKMGVRPSPLSDKANRQLISQRYQDLRDVQEHITALRETSIGPIEENLERLGKMLKNTTDFVPFNMQFKARFELLFGRVRHIFLKDVLGVSRFLDTLKDPSYQTEILARTLARTVFIHGQQNIKNIEHSIASCTSKNLPCLEVELRLLQLSFRCLVQCVARPDDVICNYSEVKKSVSRILDLCEEYPRTAGLYKQQAESLKTSFLTKSIPGHVSMEQTRAMEKGWGECTPGDMTRCSGGCHPYPGTAFEFCPECESEEAVPEVAEVEEVVNTSPYEQYLAPQEDFLRWMRSRRAHA</sequence>
<dbReference type="Pfam" id="PF13087">
    <property type="entry name" value="AAA_12"/>
    <property type="match status" value="1"/>
</dbReference>
<dbReference type="SUPFAM" id="SSF52540">
    <property type="entry name" value="P-loop containing nucleoside triphosphate hydrolases"/>
    <property type="match status" value="1"/>
</dbReference>
<name>V5G414_BYSSN</name>
<dbReference type="EMBL" id="BAUL01000173">
    <property type="protein sequence ID" value="GAD96751.1"/>
    <property type="molecule type" value="Genomic_DNA"/>
</dbReference>
<evidence type="ECO:0000259" key="2">
    <source>
        <dbReference type="Pfam" id="PF13086"/>
    </source>
</evidence>
<dbReference type="InterPro" id="IPR027417">
    <property type="entry name" value="P-loop_NTPase"/>
</dbReference>
<dbReference type="eggNOG" id="KOG1807">
    <property type="taxonomic scope" value="Eukaryota"/>
</dbReference>
<organism evidence="4 5">
    <name type="scientific">Byssochlamys spectabilis (strain No. 5 / NBRC 109023)</name>
    <name type="common">Paecilomyces variotii</name>
    <dbReference type="NCBI Taxonomy" id="1356009"/>
    <lineage>
        <taxon>Eukaryota</taxon>
        <taxon>Fungi</taxon>
        <taxon>Dikarya</taxon>
        <taxon>Ascomycota</taxon>
        <taxon>Pezizomycotina</taxon>
        <taxon>Eurotiomycetes</taxon>
        <taxon>Eurotiomycetidae</taxon>
        <taxon>Eurotiales</taxon>
        <taxon>Thermoascaceae</taxon>
        <taxon>Paecilomyces</taxon>
    </lineage>
</organism>
<dbReference type="InterPro" id="IPR047187">
    <property type="entry name" value="SF1_C_Upf1"/>
</dbReference>
<dbReference type="Proteomes" id="UP000018001">
    <property type="component" value="Unassembled WGS sequence"/>
</dbReference>
<dbReference type="InterPro" id="IPR041679">
    <property type="entry name" value="DNA2/NAM7-like_C"/>
</dbReference>
<accession>V5G414</accession>
<dbReference type="GO" id="GO:0031048">
    <property type="term" value="P:regulatory ncRNA-mediated heterochromatin formation"/>
    <property type="evidence" value="ECO:0007669"/>
    <property type="project" value="TreeGrafter"/>
</dbReference>
<gene>
    <name evidence="4" type="ORF">PVAR5_5416</name>
</gene>
<dbReference type="CDD" id="cd18808">
    <property type="entry name" value="SF1_C_Upf1"/>
    <property type="match status" value="1"/>
</dbReference>
<feature type="domain" description="DNA2/NAM7 helicase helicase" evidence="2">
    <location>
        <begin position="369"/>
        <end position="702"/>
    </location>
</feature>
<comment type="caution">
    <text evidence="4">The sequence shown here is derived from an EMBL/GenBank/DDBJ whole genome shotgun (WGS) entry which is preliminary data.</text>
</comment>
<keyword evidence="1 4" id="KW-0378">Hydrolase</keyword>
<dbReference type="PANTHER" id="PTHR10887">
    <property type="entry name" value="DNA2/NAM7 HELICASE FAMILY"/>
    <property type="match status" value="1"/>
</dbReference>
<dbReference type="OrthoDB" id="2423195at2759"/>
<dbReference type="GO" id="GO:0031380">
    <property type="term" value="C:nuclear RNA-directed RNA polymerase complex"/>
    <property type="evidence" value="ECO:0007669"/>
    <property type="project" value="TreeGrafter"/>
</dbReference>
<feature type="domain" description="DNA2/NAM7 helicase-like C-terminal" evidence="3">
    <location>
        <begin position="768"/>
        <end position="930"/>
    </location>
</feature>
<dbReference type="PANTHER" id="PTHR10887:SF445">
    <property type="entry name" value="NFX1-TYPE ZINC FINGER-CONTAINING PROTEIN 1"/>
    <property type="match status" value="1"/>
</dbReference>
<keyword evidence="1 4" id="KW-0347">Helicase</keyword>
<protein>
    <submittedName>
        <fullName evidence="4">NF-X1 finger and helicase domain-containing protein</fullName>
    </submittedName>
</protein>
<dbReference type="HOGENOM" id="CLU_001490_1_1_1"/>
<keyword evidence="1 4" id="KW-0547">Nucleotide-binding</keyword>
<evidence type="ECO:0000313" key="4">
    <source>
        <dbReference type="EMBL" id="GAD96751.1"/>
    </source>
</evidence>
<keyword evidence="1 4" id="KW-0067">ATP-binding</keyword>
<evidence type="ECO:0000313" key="5">
    <source>
        <dbReference type="Proteomes" id="UP000018001"/>
    </source>
</evidence>
<dbReference type="Gene3D" id="3.40.50.300">
    <property type="entry name" value="P-loop containing nucleotide triphosphate hydrolases"/>
    <property type="match status" value="2"/>
</dbReference>
<dbReference type="Pfam" id="PF13086">
    <property type="entry name" value="AAA_11"/>
    <property type="match status" value="1"/>
</dbReference>
<dbReference type="InParanoid" id="V5G414"/>